<name>A0ACC1AW81_9ROSI</name>
<dbReference type="Proteomes" id="UP001164250">
    <property type="component" value="Chromosome 8"/>
</dbReference>
<keyword evidence="2" id="KW-1185">Reference proteome</keyword>
<gene>
    <name evidence="1" type="ORF">Patl1_12943</name>
</gene>
<sequence length="120" mass="13724">MDEDKWEGKASVEVERLTVEQVWRCLEDFCNLHKWFPHLDSCNQVEGEAGHPGLVRCVASTKPSSRFNEGSTSNNSSRWTKGKLLMINPIDKFLSYEVLDNSIRVKFYVATVKLFPVDAD</sequence>
<organism evidence="1 2">
    <name type="scientific">Pistacia atlantica</name>
    <dbReference type="NCBI Taxonomy" id="434234"/>
    <lineage>
        <taxon>Eukaryota</taxon>
        <taxon>Viridiplantae</taxon>
        <taxon>Streptophyta</taxon>
        <taxon>Embryophyta</taxon>
        <taxon>Tracheophyta</taxon>
        <taxon>Spermatophyta</taxon>
        <taxon>Magnoliopsida</taxon>
        <taxon>eudicotyledons</taxon>
        <taxon>Gunneridae</taxon>
        <taxon>Pentapetalae</taxon>
        <taxon>rosids</taxon>
        <taxon>malvids</taxon>
        <taxon>Sapindales</taxon>
        <taxon>Anacardiaceae</taxon>
        <taxon>Pistacia</taxon>
    </lineage>
</organism>
<reference evidence="2" key="1">
    <citation type="journal article" date="2023" name="G3 (Bethesda)">
        <title>Genome assembly and association tests identify interacting loci associated with vigor, precocity, and sex in interspecific pistachio rootstocks.</title>
        <authorList>
            <person name="Palmer W."/>
            <person name="Jacygrad E."/>
            <person name="Sagayaradj S."/>
            <person name="Cavanaugh K."/>
            <person name="Han R."/>
            <person name="Bertier L."/>
            <person name="Beede B."/>
            <person name="Kafkas S."/>
            <person name="Golino D."/>
            <person name="Preece J."/>
            <person name="Michelmore R."/>
        </authorList>
    </citation>
    <scope>NUCLEOTIDE SEQUENCE [LARGE SCALE GENOMIC DNA]</scope>
</reference>
<proteinExistence type="predicted"/>
<evidence type="ECO:0000313" key="1">
    <source>
        <dbReference type="EMBL" id="KAJ0090907.1"/>
    </source>
</evidence>
<comment type="caution">
    <text evidence="1">The sequence shown here is derived from an EMBL/GenBank/DDBJ whole genome shotgun (WGS) entry which is preliminary data.</text>
</comment>
<evidence type="ECO:0000313" key="2">
    <source>
        <dbReference type="Proteomes" id="UP001164250"/>
    </source>
</evidence>
<protein>
    <submittedName>
        <fullName evidence="1">Uncharacterized protein</fullName>
    </submittedName>
</protein>
<accession>A0ACC1AW81</accession>
<dbReference type="EMBL" id="CM047904">
    <property type="protein sequence ID" value="KAJ0090907.1"/>
    <property type="molecule type" value="Genomic_DNA"/>
</dbReference>